<keyword evidence="1" id="KW-1133">Transmembrane helix</keyword>
<feature type="transmembrane region" description="Helical" evidence="1">
    <location>
        <begin position="50"/>
        <end position="80"/>
    </location>
</feature>
<dbReference type="AlphaFoldDB" id="C7N1X0"/>
<accession>C7N1X0</accession>
<gene>
    <name evidence="2" type="ordered locus">Shel_24020</name>
</gene>
<keyword evidence="1" id="KW-0472">Membrane</keyword>
<reference evidence="2 3" key="1">
    <citation type="journal article" date="2009" name="Stand. Genomic Sci.">
        <title>Complete genome sequence of Slackia heliotrinireducens type strain (RHS 1).</title>
        <authorList>
            <person name="Pukall R."/>
            <person name="Lapidus A."/>
            <person name="Nolan M."/>
            <person name="Copeland A."/>
            <person name="Glavina Del Rio T."/>
            <person name="Lucas S."/>
            <person name="Chen F."/>
            <person name="Tice H."/>
            <person name="Cheng J.F."/>
            <person name="Chertkov O."/>
            <person name="Bruce D."/>
            <person name="Goodwin L."/>
            <person name="Kuske C."/>
            <person name="Brettin T."/>
            <person name="Detter J.C."/>
            <person name="Han C."/>
            <person name="Pitluck S."/>
            <person name="Pati A."/>
            <person name="Mavrommatis K."/>
            <person name="Ivanova N."/>
            <person name="Ovchinnikova G."/>
            <person name="Chen A."/>
            <person name="Palaniappan K."/>
            <person name="Schneider S."/>
            <person name="Rohde M."/>
            <person name="Chain P."/>
            <person name="D'haeseleer P."/>
            <person name="Goker M."/>
            <person name="Bristow J."/>
            <person name="Eisen J.A."/>
            <person name="Markowitz V."/>
            <person name="Kyrpides N.C."/>
            <person name="Klenk H.P."/>
            <person name="Hugenholtz P."/>
        </authorList>
    </citation>
    <scope>NUCLEOTIDE SEQUENCE [LARGE SCALE GENOMIC DNA]</scope>
    <source>
        <strain evidence="3">ATCC 29202 / DSM 20476 / NCTC 11029 / RHS 1</strain>
    </source>
</reference>
<name>C7N1X0_SLAHD</name>
<dbReference type="EMBL" id="CP001684">
    <property type="protein sequence ID" value="ACV23411.1"/>
    <property type="molecule type" value="Genomic_DNA"/>
</dbReference>
<dbReference type="eggNOG" id="ENOG502Z7T3">
    <property type="taxonomic scope" value="Bacteria"/>
</dbReference>
<keyword evidence="1" id="KW-0812">Transmembrane</keyword>
<feature type="transmembrane region" description="Helical" evidence="1">
    <location>
        <begin position="12"/>
        <end position="30"/>
    </location>
</feature>
<dbReference type="InterPro" id="IPR024294">
    <property type="entry name" value="DUF3810"/>
</dbReference>
<dbReference type="KEGG" id="shi:Shel_24020"/>
<evidence type="ECO:0008006" key="4">
    <source>
        <dbReference type="Google" id="ProtNLM"/>
    </source>
</evidence>
<organism evidence="2 3">
    <name type="scientific">Slackia heliotrinireducens (strain ATCC 29202 / DSM 20476 / NCTC 11029 / RHS 1)</name>
    <name type="common">Peptococcus heliotrinreducens</name>
    <dbReference type="NCBI Taxonomy" id="471855"/>
    <lineage>
        <taxon>Bacteria</taxon>
        <taxon>Bacillati</taxon>
        <taxon>Actinomycetota</taxon>
        <taxon>Coriobacteriia</taxon>
        <taxon>Eggerthellales</taxon>
        <taxon>Eggerthellaceae</taxon>
        <taxon>Slackia</taxon>
    </lineage>
</organism>
<feature type="transmembrane region" description="Helical" evidence="1">
    <location>
        <begin position="92"/>
        <end position="113"/>
    </location>
</feature>
<dbReference type="Pfam" id="PF12725">
    <property type="entry name" value="DUF3810"/>
    <property type="match status" value="1"/>
</dbReference>
<keyword evidence="3" id="KW-1185">Reference proteome</keyword>
<sequence>MDGKRDNATIERFAVAAVLAAACLAIRFAAGRFPELFFPAYRGFSKGLMGILSTVTGVAPVALWDFLVVALAAVAFAALALRVRGGKRIMPWISAVALAVSVAATLFVGGWALNHYAPPLSDELGLKTHESSAEQLAEATRYYLNQAAQLAPQVPRTGEGHLADQDFYELGAIAGAAYGPLEGRYDVFSDGSHAPVKALLLWGEPHLYLGYVGIFMPVTGESSVAYNCANADRPFTMCHEAAHRLGIASEEEANFAAFLACDASDDVRFRYSGYYNAFSYCYSALYRADPELAGQLLEDAMDGENALGVALVLTDSSDTRAHYDAYEGSLEDVGDAVNNTYLRGFGEEAGVQSYGIVVDYLIAWYEQDASQA</sequence>
<evidence type="ECO:0000313" key="2">
    <source>
        <dbReference type="EMBL" id="ACV23411.1"/>
    </source>
</evidence>
<proteinExistence type="predicted"/>
<evidence type="ECO:0000313" key="3">
    <source>
        <dbReference type="Proteomes" id="UP000002026"/>
    </source>
</evidence>
<protein>
    <recommendedName>
        <fullName evidence="4">DUF3810 domain-containing protein</fullName>
    </recommendedName>
</protein>
<dbReference type="HOGENOM" id="CLU_052630_0_0_11"/>
<evidence type="ECO:0000256" key="1">
    <source>
        <dbReference type="SAM" id="Phobius"/>
    </source>
</evidence>
<dbReference type="Proteomes" id="UP000002026">
    <property type="component" value="Chromosome"/>
</dbReference>
<dbReference type="PROSITE" id="PS51257">
    <property type="entry name" value="PROKAR_LIPOPROTEIN"/>
    <property type="match status" value="1"/>
</dbReference>